<reference evidence="2 3" key="1">
    <citation type="journal article" date="2014" name="BMC Genomics">
        <title>Comparative genomics of the major fungal agents of human and animal Sporotrichosis: Sporothrix schenckii and Sporothrix brasiliensis.</title>
        <authorList>
            <person name="Teixeira M.M."/>
            <person name="de Almeida L.G."/>
            <person name="Kubitschek-Barreira P."/>
            <person name="Alves F.L."/>
            <person name="Kioshima E.S."/>
            <person name="Abadio A.K."/>
            <person name="Fernandes L."/>
            <person name="Derengowski L.S."/>
            <person name="Ferreira K.S."/>
            <person name="Souza R.C."/>
            <person name="Ruiz J.C."/>
            <person name="de Andrade N.C."/>
            <person name="Paes H.C."/>
            <person name="Nicola A.M."/>
            <person name="Albuquerque P."/>
            <person name="Gerber A.L."/>
            <person name="Martins V.P."/>
            <person name="Peconick L.D."/>
            <person name="Neto A.V."/>
            <person name="Chaucanez C.B."/>
            <person name="Silva P.A."/>
            <person name="Cunha O.L."/>
            <person name="de Oliveira F.F."/>
            <person name="dos Santos T.C."/>
            <person name="Barros A.L."/>
            <person name="Soares M.A."/>
            <person name="de Oliveira L.M."/>
            <person name="Marini M.M."/>
            <person name="Villalobos-Duno H."/>
            <person name="Cunha M.M."/>
            <person name="de Hoog S."/>
            <person name="da Silveira J.F."/>
            <person name="Henrissat B."/>
            <person name="Nino-Vega G.A."/>
            <person name="Cisalpino P.S."/>
            <person name="Mora-Montes H.M."/>
            <person name="Almeida S.R."/>
            <person name="Stajich J.E."/>
            <person name="Lopes-Bezerra L.M."/>
            <person name="Vasconcelos A.T."/>
            <person name="Felipe M.S."/>
        </authorList>
    </citation>
    <scope>NUCLEOTIDE SEQUENCE [LARGE SCALE GENOMIC DNA]</scope>
    <source>
        <strain evidence="2 3">1099-18</strain>
    </source>
</reference>
<dbReference type="GeneID" id="27667666"/>
<evidence type="ECO:0000313" key="3">
    <source>
        <dbReference type="Proteomes" id="UP000033710"/>
    </source>
</evidence>
<dbReference type="Proteomes" id="UP000033710">
    <property type="component" value="Unassembled WGS sequence"/>
</dbReference>
<gene>
    <name evidence="2" type="ORF">SPSK_05647</name>
</gene>
<dbReference type="VEuPathDB" id="FungiDB:SPSK_05647"/>
<dbReference type="AlphaFoldDB" id="A0A0F2LUW7"/>
<evidence type="ECO:0000256" key="1">
    <source>
        <dbReference type="SAM" id="MobiDB-lite"/>
    </source>
</evidence>
<dbReference type="KEGG" id="ssck:SPSK_05647"/>
<proteinExistence type="predicted"/>
<protein>
    <submittedName>
        <fullName evidence="2">Uncharacterized protein</fullName>
    </submittedName>
</protein>
<reference evidence="2 3" key="2">
    <citation type="journal article" date="2015" name="Eukaryot. Cell">
        <title>Asexual propagation of a virulent clone complex in a human and feline outbreak of sporotrichosis.</title>
        <authorList>
            <person name="Teixeira Mde M."/>
            <person name="Rodrigues A.M."/>
            <person name="Tsui C.K."/>
            <person name="de Almeida L.G."/>
            <person name="Van Diepeningen A.D."/>
            <person name="van den Ende B.G."/>
            <person name="Fernandes G.F."/>
            <person name="Kano R."/>
            <person name="Hamelin R.C."/>
            <person name="Lopes-Bezerra L.M."/>
            <person name="Vasconcelos A.T."/>
            <person name="de Hoog S."/>
            <person name="de Camargo Z.P."/>
            <person name="Felipe M.S."/>
        </authorList>
    </citation>
    <scope>NUCLEOTIDE SEQUENCE [LARGE SCALE GENOMIC DNA]</scope>
    <source>
        <strain evidence="2 3">1099-18</strain>
    </source>
</reference>
<dbReference type="RefSeq" id="XP_016582976.1">
    <property type="nucleotide sequence ID" value="XM_016732389.1"/>
</dbReference>
<sequence length="149" mass="16498">MDVRSRPFPDALPLPYPLGHHLVPCNLVEVHLLVLLALARLAPLAVPHLLEALRVVLEDPPPPVLAHLDLAVAARALARRIKRRRLSLAQRLGVLLPLHVGVAVARVPQQGHAQQQLGNEQDQEHEEEDDHHGNARNEVVARPSPQPQR</sequence>
<name>A0A0F2LUW7_SPOSC</name>
<organism evidence="2 3">
    <name type="scientific">Sporothrix schenckii 1099-18</name>
    <dbReference type="NCBI Taxonomy" id="1397361"/>
    <lineage>
        <taxon>Eukaryota</taxon>
        <taxon>Fungi</taxon>
        <taxon>Dikarya</taxon>
        <taxon>Ascomycota</taxon>
        <taxon>Pezizomycotina</taxon>
        <taxon>Sordariomycetes</taxon>
        <taxon>Sordariomycetidae</taxon>
        <taxon>Ophiostomatales</taxon>
        <taxon>Ophiostomataceae</taxon>
        <taxon>Sporothrix</taxon>
    </lineage>
</organism>
<accession>A0A0F2LUW7</accession>
<dbReference type="EMBL" id="AXCR01000012">
    <property type="protein sequence ID" value="KJR80300.1"/>
    <property type="molecule type" value="Genomic_DNA"/>
</dbReference>
<comment type="caution">
    <text evidence="2">The sequence shown here is derived from an EMBL/GenBank/DDBJ whole genome shotgun (WGS) entry which is preliminary data.</text>
</comment>
<evidence type="ECO:0000313" key="2">
    <source>
        <dbReference type="EMBL" id="KJR80300.1"/>
    </source>
</evidence>
<feature type="region of interest" description="Disordered" evidence="1">
    <location>
        <begin position="109"/>
        <end position="149"/>
    </location>
</feature>